<evidence type="ECO:0000313" key="3">
    <source>
        <dbReference type="EMBL" id="RHD77560.1"/>
    </source>
</evidence>
<gene>
    <name evidence="3" type="ORF">DW783_15065</name>
    <name evidence="4" type="ORF">EH214_04175</name>
    <name evidence="1" type="ORF">ERS852457_00667</name>
    <name evidence="2" type="ORF">L4X52_20640</name>
</gene>
<dbReference type="EMBL" id="JAKKWZ010000064">
    <property type="protein sequence ID" value="MCG0342361.1"/>
    <property type="molecule type" value="Genomic_DNA"/>
</dbReference>
<evidence type="ECO:0000313" key="6">
    <source>
        <dbReference type="Proteomes" id="UP000283429"/>
    </source>
</evidence>
<evidence type="ECO:0000313" key="1">
    <source>
        <dbReference type="EMBL" id="CUN70238.1"/>
    </source>
</evidence>
<dbReference type="Proteomes" id="UP000095333">
    <property type="component" value="Unassembled WGS sequence"/>
</dbReference>
<dbReference type="EMBL" id="RWHZ01000100">
    <property type="protein sequence ID" value="TSE46616.1"/>
    <property type="molecule type" value="Genomic_DNA"/>
</dbReference>
<dbReference type="Proteomes" id="UP000283429">
    <property type="component" value="Unassembled WGS sequence"/>
</dbReference>
<reference evidence="2" key="4">
    <citation type="submission" date="2022-01" db="EMBL/GenBank/DDBJ databases">
        <authorList>
            <person name="Mingchao X."/>
        </authorList>
    </citation>
    <scope>NUCLEOTIDE SEQUENCE</scope>
    <source>
        <strain evidence="2">Bv4372</strain>
    </source>
</reference>
<accession>A0A173Z508</accession>
<reference evidence="4 7" key="3">
    <citation type="journal article" date="2019" name="Nat. Commun.">
        <title>Gram positive-like bacteriocins with broad spectrum anti-Bacteroidales activity encoded on mobile elements of the human gut microbiota.</title>
        <authorList>
            <person name="Bechon N."/>
            <person name="Coyne M.J.Jr."/>
            <person name="Laclare-Mceneany V."/>
            <person name="Chatzidaki-Livanis M."/>
            <person name="Ghigo J.-M."/>
            <person name="Comstock L.E."/>
        </authorList>
    </citation>
    <scope>NUCLEOTIDE SEQUENCE [LARGE SCALE GENOMIC DNA]</scope>
    <source>
        <strain evidence="4 7">CL01T12C17</strain>
    </source>
</reference>
<organism evidence="1 5">
    <name type="scientific">Phocaeicola vulgatus</name>
    <name type="common">Bacteroides vulgatus</name>
    <dbReference type="NCBI Taxonomy" id="821"/>
    <lineage>
        <taxon>Bacteria</taxon>
        <taxon>Pseudomonadati</taxon>
        <taxon>Bacteroidota</taxon>
        <taxon>Bacteroidia</taxon>
        <taxon>Bacteroidales</taxon>
        <taxon>Bacteroidaceae</taxon>
        <taxon>Phocaeicola</taxon>
    </lineage>
</organism>
<evidence type="ECO:0000313" key="5">
    <source>
        <dbReference type="Proteomes" id="UP000095333"/>
    </source>
</evidence>
<dbReference type="AlphaFoldDB" id="A0A173Z508"/>
<proteinExistence type="predicted"/>
<evidence type="ECO:0000313" key="4">
    <source>
        <dbReference type="EMBL" id="TSE46616.1"/>
    </source>
</evidence>
<dbReference type="EMBL" id="CYZI01000002">
    <property type="protein sequence ID" value="CUN70238.1"/>
    <property type="molecule type" value="Genomic_DNA"/>
</dbReference>
<reference evidence="1 5" key="1">
    <citation type="submission" date="2015-09" db="EMBL/GenBank/DDBJ databases">
        <authorList>
            <consortium name="Pathogen Informatics"/>
        </authorList>
    </citation>
    <scope>NUCLEOTIDE SEQUENCE [LARGE SCALE GENOMIC DNA]</scope>
    <source>
        <strain evidence="1 5">2789STDY5834842</strain>
    </source>
</reference>
<dbReference type="Proteomes" id="UP001201179">
    <property type="component" value="Unassembled WGS sequence"/>
</dbReference>
<reference evidence="3 6" key="2">
    <citation type="submission" date="2018-08" db="EMBL/GenBank/DDBJ databases">
        <title>A genome reference for cultivated species of the human gut microbiota.</title>
        <authorList>
            <person name="Zou Y."/>
            <person name="Xue W."/>
            <person name="Luo G."/>
        </authorList>
    </citation>
    <scope>NUCLEOTIDE SEQUENCE [LARGE SCALE GENOMIC DNA]</scope>
    <source>
        <strain evidence="3 6">AM30-40</strain>
    </source>
</reference>
<dbReference type="RefSeq" id="WP_057249573.1">
    <property type="nucleotide sequence ID" value="NZ_CAXSLB010000011.1"/>
</dbReference>
<evidence type="ECO:0000313" key="7">
    <source>
        <dbReference type="Proteomes" id="UP000408523"/>
    </source>
</evidence>
<evidence type="ECO:0000313" key="2">
    <source>
        <dbReference type="EMBL" id="MCG0342361.1"/>
    </source>
</evidence>
<name>A0A173Z508_PHOVU</name>
<dbReference type="Proteomes" id="UP000408523">
    <property type="component" value="Unassembled WGS sequence"/>
</dbReference>
<dbReference type="EMBL" id="QSJM01000048">
    <property type="protein sequence ID" value="RHD77560.1"/>
    <property type="molecule type" value="Genomic_DNA"/>
</dbReference>
<sequence>MKEFKSKGISLENMVGADPMKEKKTARTPGKAYNQTIVLTEDLVWELRTFAADHRYRGVKTVIEAMIGCFLREDGTLDRDRLEQFWKEYVKK</sequence>
<protein>
    <submittedName>
        <fullName evidence="1">Uncharacterized protein</fullName>
    </submittedName>
</protein>